<dbReference type="InterPro" id="IPR011990">
    <property type="entry name" value="TPR-like_helical_dom_sf"/>
</dbReference>
<protein>
    <submittedName>
        <fullName evidence="7">Uncharacterized protein</fullName>
    </submittedName>
</protein>
<dbReference type="InterPro" id="IPR002893">
    <property type="entry name" value="Znf_MYND"/>
</dbReference>
<evidence type="ECO:0000259" key="6">
    <source>
        <dbReference type="PROSITE" id="PS50865"/>
    </source>
</evidence>
<proteinExistence type="predicted"/>
<dbReference type="Gene3D" id="6.10.140.2220">
    <property type="match status" value="1"/>
</dbReference>
<dbReference type="InterPro" id="IPR013083">
    <property type="entry name" value="Znf_RING/FYVE/PHD"/>
</dbReference>
<dbReference type="PROSITE" id="PS00518">
    <property type="entry name" value="ZF_RING_1"/>
    <property type="match status" value="1"/>
</dbReference>
<name>A0ABQ6M7C5_9STRA</name>
<dbReference type="PROSITE" id="PS50865">
    <property type="entry name" value="ZF_MYND_2"/>
    <property type="match status" value="1"/>
</dbReference>
<reference evidence="7 8" key="1">
    <citation type="journal article" date="2023" name="Commun. Biol.">
        <title>Genome analysis of Parmales, the sister group of diatoms, reveals the evolutionary specialization of diatoms from phago-mixotrophs to photoautotrophs.</title>
        <authorList>
            <person name="Ban H."/>
            <person name="Sato S."/>
            <person name="Yoshikawa S."/>
            <person name="Yamada K."/>
            <person name="Nakamura Y."/>
            <person name="Ichinomiya M."/>
            <person name="Sato N."/>
            <person name="Blanc-Mathieu R."/>
            <person name="Endo H."/>
            <person name="Kuwata A."/>
            <person name="Ogata H."/>
        </authorList>
    </citation>
    <scope>NUCLEOTIDE SEQUENCE [LARGE SCALE GENOMIC DNA]</scope>
</reference>
<comment type="caution">
    <text evidence="7">The sequence shown here is derived from an EMBL/GenBank/DDBJ whole genome shotgun (WGS) entry which is preliminary data.</text>
</comment>
<dbReference type="InterPro" id="IPR017907">
    <property type="entry name" value="Znf_RING_CS"/>
</dbReference>
<dbReference type="InterPro" id="IPR018957">
    <property type="entry name" value="Znf_C3HC4_RING-type"/>
</dbReference>
<dbReference type="InterPro" id="IPR001841">
    <property type="entry name" value="Znf_RING"/>
</dbReference>
<dbReference type="SMART" id="SM00184">
    <property type="entry name" value="RING"/>
    <property type="match status" value="1"/>
</dbReference>
<dbReference type="EMBL" id="BRYB01003803">
    <property type="protein sequence ID" value="GMI20907.1"/>
    <property type="molecule type" value="Genomic_DNA"/>
</dbReference>
<dbReference type="Proteomes" id="UP001165060">
    <property type="component" value="Unassembled WGS sequence"/>
</dbReference>
<keyword evidence="3" id="KW-0862">Zinc</keyword>
<accession>A0ABQ6M7C5</accession>
<evidence type="ECO:0000313" key="7">
    <source>
        <dbReference type="EMBL" id="GMI20907.1"/>
    </source>
</evidence>
<dbReference type="Gene3D" id="1.25.40.10">
    <property type="entry name" value="Tetratricopeptide repeat domain"/>
    <property type="match status" value="1"/>
</dbReference>
<dbReference type="Pfam" id="PF00097">
    <property type="entry name" value="zf-C3HC4"/>
    <property type="match status" value="1"/>
</dbReference>
<evidence type="ECO:0000256" key="3">
    <source>
        <dbReference type="ARBA" id="ARBA00022833"/>
    </source>
</evidence>
<feature type="domain" description="MYND-type" evidence="6">
    <location>
        <begin position="11"/>
        <end position="48"/>
    </location>
</feature>
<dbReference type="PROSITE" id="PS50089">
    <property type="entry name" value="ZF_RING_2"/>
    <property type="match status" value="1"/>
</dbReference>
<sequence length="483" mass="55434">MSCLTRAVIACDQCKKVTKHQRCSKCRMAFYCSRECQKQHYRSHKRECSLMSAQQSRDLVAEYRPVIPDSLRTDATTSFDCAICLETVPKRDCQRFSPCGHVFCGACLLTHHNEQTMSKGEEYYADPNTKSPVLCPLCRTPLSYEHFGGDGTIAPPVDEGLAEHEAIQNKLSPFLQCDMEYEDAARVVLRAHMVNKTLQEAHDHGTSQFEDCDEFLEGMRFGGEGLDRILERAESEGEEIPLNVAHTRTEVHKYLKEWKLCLDLTKKATMVPSLQGEVLRPDLADFRMHFFFQILEILKATNQPKDMRGALQFLGSYLHFGVWNPAVDPRTTPPVDDEFNKSHVLDMRKFLHYHAEYCLMMEEYDQALSFFDSLVEMNRISGGIHKIAAQAKRKLGDLDGAIELTRQGLAYEEPWNGLNRWELEQYLKELTKDYNSELMDDMDDAEWHEAYQNAIQELGGRPEEESDKIELIKAFRAKFRGGA</sequence>
<keyword evidence="2 4" id="KW-0863">Zinc-finger</keyword>
<dbReference type="Gene3D" id="3.30.40.10">
    <property type="entry name" value="Zinc/RING finger domain, C3HC4 (zinc finger)"/>
    <property type="match status" value="1"/>
</dbReference>
<dbReference type="SUPFAM" id="SSF57850">
    <property type="entry name" value="RING/U-box"/>
    <property type="match status" value="1"/>
</dbReference>
<evidence type="ECO:0000313" key="8">
    <source>
        <dbReference type="Proteomes" id="UP001165060"/>
    </source>
</evidence>
<dbReference type="PROSITE" id="PS01360">
    <property type="entry name" value="ZF_MYND_1"/>
    <property type="match status" value="1"/>
</dbReference>
<gene>
    <name evidence="7" type="ORF">TeGR_g4685</name>
</gene>
<evidence type="ECO:0000256" key="2">
    <source>
        <dbReference type="ARBA" id="ARBA00022771"/>
    </source>
</evidence>
<evidence type="ECO:0000259" key="5">
    <source>
        <dbReference type="PROSITE" id="PS50089"/>
    </source>
</evidence>
<evidence type="ECO:0000256" key="1">
    <source>
        <dbReference type="ARBA" id="ARBA00022723"/>
    </source>
</evidence>
<keyword evidence="1" id="KW-0479">Metal-binding</keyword>
<dbReference type="SUPFAM" id="SSF48452">
    <property type="entry name" value="TPR-like"/>
    <property type="match status" value="1"/>
</dbReference>
<dbReference type="SUPFAM" id="SSF144232">
    <property type="entry name" value="HIT/MYND zinc finger-like"/>
    <property type="match status" value="1"/>
</dbReference>
<evidence type="ECO:0000256" key="4">
    <source>
        <dbReference type="PROSITE-ProRule" id="PRU00134"/>
    </source>
</evidence>
<organism evidence="7 8">
    <name type="scientific">Tetraparma gracilis</name>
    <dbReference type="NCBI Taxonomy" id="2962635"/>
    <lineage>
        <taxon>Eukaryota</taxon>
        <taxon>Sar</taxon>
        <taxon>Stramenopiles</taxon>
        <taxon>Ochrophyta</taxon>
        <taxon>Bolidophyceae</taxon>
        <taxon>Parmales</taxon>
        <taxon>Triparmaceae</taxon>
        <taxon>Tetraparma</taxon>
    </lineage>
</organism>
<keyword evidence="8" id="KW-1185">Reference proteome</keyword>
<feature type="domain" description="RING-type" evidence="5">
    <location>
        <begin position="81"/>
        <end position="139"/>
    </location>
</feature>
<dbReference type="Pfam" id="PF01753">
    <property type="entry name" value="zf-MYND"/>
    <property type="match status" value="1"/>
</dbReference>